<dbReference type="PANTHER" id="PTHR47751">
    <property type="entry name" value="SUPERFAMILY HYDROLASE, PUTATIVE (AFU_ORTHOLOGUE AFUA_2G16580)-RELATED"/>
    <property type="match status" value="1"/>
</dbReference>
<dbReference type="AlphaFoldDB" id="A0A8H3IR81"/>
<gene>
    <name evidence="2" type="ORF">IMSHALPRED_006190</name>
</gene>
<dbReference type="Proteomes" id="UP000664534">
    <property type="component" value="Unassembled WGS sequence"/>
</dbReference>
<dbReference type="SUPFAM" id="SSF53474">
    <property type="entry name" value="alpha/beta-Hydrolases"/>
    <property type="match status" value="1"/>
</dbReference>
<evidence type="ECO:0000313" key="3">
    <source>
        <dbReference type="Proteomes" id="UP000664534"/>
    </source>
</evidence>
<dbReference type="EMBL" id="CAJPDT010000036">
    <property type="protein sequence ID" value="CAF9924425.1"/>
    <property type="molecule type" value="Genomic_DNA"/>
</dbReference>
<reference evidence="2" key="1">
    <citation type="submission" date="2021-03" db="EMBL/GenBank/DDBJ databases">
        <authorList>
            <person name="Tagirdzhanova G."/>
        </authorList>
    </citation>
    <scope>NUCLEOTIDE SEQUENCE</scope>
</reference>
<organism evidence="2 3">
    <name type="scientific">Imshaugia aleurites</name>
    <dbReference type="NCBI Taxonomy" id="172621"/>
    <lineage>
        <taxon>Eukaryota</taxon>
        <taxon>Fungi</taxon>
        <taxon>Dikarya</taxon>
        <taxon>Ascomycota</taxon>
        <taxon>Pezizomycotina</taxon>
        <taxon>Lecanoromycetes</taxon>
        <taxon>OSLEUM clade</taxon>
        <taxon>Lecanoromycetidae</taxon>
        <taxon>Lecanorales</taxon>
        <taxon>Lecanorineae</taxon>
        <taxon>Parmeliaceae</taxon>
        <taxon>Imshaugia</taxon>
    </lineage>
</organism>
<dbReference type="InterPro" id="IPR029058">
    <property type="entry name" value="AB_hydrolase_fold"/>
</dbReference>
<dbReference type="PANTHER" id="PTHR47751:SF2">
    <property type="entry name" value="DLTD N-TERMINAL DOMAIN PROTEIN (AFU_ORTHOLOGUE AFUA_8G00380)-RELATED"/>
    <property type="match status" value="1"/>
</dbReference>
<evidence type="ECO:0000256" key="1">
    <source>
        <dbReference type="ARBA" id="ARBA00029464"/>
    </source>
</evidence>
<proteinExistence type="inferred from homology"/>
<sequence>MTCPTEAVEFKTLDGLTLRGTLYSAENRGPAVVMTPGFNCVKEMLLPEVAEFFQNAGVTALIYDPRSIGLSDGSPRNEIDPMKQVEDYSDALTFLTTLPIVEASQLGFWGMSLSGVVALCAAALDRRVKFLITVCPSSKYYTEEKREILLAKAVKDRVSQAKGNPLFRYELLNNEWERRAPGFKNRVTLQSFYKIAMWQPQGLVPYVSPTPVMMLIPEYDSISKPEDQLALFEGIQGPKRLHVADGKGHLNVLTGDKADVVMQQQTNFIKDVLDGKLRQ</sequence>
<accession>A0A8H3IR81</accession>
<comment type="caution">
    <text evidence="2">The sequence shown here is derived from an EMBL/GenBank/DDBJ whole genome shotgun (WGS) entry which is preliminary data.</text>
</comment>
<evidence type="ECO:0000313" key="2">
    <source>
        <dbReference type="EMBL" id="CAF9924425.1"/>
    </source>
</evidence>
<dbReference type="InterPro" id="IPR051411">
    <property type="entry name" value="Polyketide_trans_af380"/>
</dbReference>
<keyword evidence="3" id="KW-1185">Reference proteome</keyword>
<name>A0A8H3IR81_9LECA</name>
<dbReference type="OrthoDB" id="2498029at2759"/>
<comment type="similarity">
    <text evidence="1">Belongs to the polyketide transferase af380 family.</text>
</comment>
<dbReference type="Gene3D" id="3.40.50.1820">
    <property type="entry name" value="alpha/beta hydrolase"/>
    <property type="match status" value="1"/>
</dbReference>
<protein>
    <submittedName>
        <fullName evidence="2">Uncharacterized protein</fullName>
    </submittedName>
</protein>